<dbReference type="GO" id="GO:0055028">
    <property type="term" value="C:cortical microtubule"/>
    <property type="evidence" value="ECO:0007669"/>
    <property type="project" value="TreeGrafter"/>
</dbReference>
<keyword evidence="1 2" id="KW-0175">Coiled coil</keyword>
<feature type="region of interest" description="Disordered" evidence="3">
    <location>
        <begin position="572"/>
        <end position="593"/>
    </location>
</feature>
<dbReference type="AlphaFoldDB" id="A0A427AWA1"/>
<evidence type="ECO:0000256" key="4">
    <source>
        <dbReference type="SAM" id="Phobius"/>
    </source>
</evidence>
<dbReference type="InterPro" id="IPR040265">
    <property type="entry name" value="CHUP1/IPGA1-like"/>
</dbReference>
<feature type="compositionally biased region" description="Polar residues" evidence="3">
    <location>
        <begin position="582"/>
        <end position="593"/>
    </location>
</feature>
<sequence>FCFGGGGHDANGVVFPSFPLVLSGEEAGISAEMPSWSAEMDVEADKAATDSDRRSSRRMALVVRGKRDVKPVLVKIAIAFALSFAGFIACQLWRRPRLPIRPPCPQSSSSGSLRSSAFSSRFDLFGCLMREIGELYETNDQNSTLTASRFPPFLKQVVQSRKLVGKIVAEEDLGEIIDGISTTTTTIGLSPTSYNSGDDEGFLLHEFNDFVMQEFEVKSKQLETARNITVLEKPDTREQIMMEQEIASLRELVLSLREKERSLELQLLDYQGVKEQEAAVGELGNRLKISAMEVKLYILKIDSLQADNQRLKSQLSDYSRVISELDASREKIKHLKRKMESDRDEAKDIIASPHQRINSLQHREQKDVKTDAEIRRKLKRLEELEDECIELRTINSRLVHENSCLSRELETSEMIESSVREDAKMEGLEEANHLRKVNDKLMEDIEQLQTDRCTDVEELVYLRWINACLRYELRNYQPPLGKTVARDLSKCLSPKSVEKAKQLILEYANLGADEKSSDLFEFDSECCSSSQASAGEPEDTPTDASSAIMYSSSNKLKLLSKLKKLVLGNANQGKRASAADRTPSSVNSDTRASASTCSIDDAIARDSYDSSPSRMIEDVAGANLLAGTEAQAVERQRNKDVFSQINSRHSLDIQRLQRLDLEEAREEEGMLHRRNSGTSCRYKKISLLEDTMINCSQNNVIGKEETYIPKKAELKKFADALRSSRGISKLDGRSASSRY</sequence>
<feature type="coiled-coil region" evidence="2">
    <location>
        <begin position="294"/>
        <end position="345"/>
    </location>
</feature>
<feature type="non-terminal residue" evidence="5">
    <location>
        <position position="1"/>
    </location>
</feature>
<proteinExistence type="predicted"/>
<keyword evidence="4" id="KW-1133">Transmembrane helix</keyword>
<dbReference type="PANTHER" id="PTHR31342:SF4">
    <property type="entry name" value="ACTIN BINDING PROTEIN FAMILY"/>
    <property type="match status" value="1"/>
</dbReference>
<evidence type="ECO:0000256" key="1">
    <source>
        <dbReference type="ARBA" id="ARBA00023054"/>
    </source>
</evidence>
<dbReference type="Proteomes" id="UP000287651">
    <property type="component" value="Unassembled WGS sequence"/>
</dbReference>
<organism evidence="5 6">
    <name type="scientific">Ensete ventricosum</name>
    <name type="common">Abyssinian banana</name>
    <name type="synonym">Musa ensete</name>
    <dbReference type="NCBI Taxonomy" id="4639"/>
    <lineage>
        <taxon>Eukaryota</taxon>
        <taxon>Viridiplantae</taxon>
        <taxon>Streptophyta</taxon>
        <taxon>Embryophyta</taxon>
        <taxon>Tracheophyta</taxon>
        <taxon>Spermatophyta</taxon>
        <taxon>Magnoliopsida</taxon>
        <taxon>Liliopsida</taxon>
        <taxon>Zingiberales</taxon>
        <taxon>Musaceae</taxon>
        <taxon>Ensete</taxon>
    </lineage>
</organism>
<keyword evidence="4" id="KW-0812">Transmembrane</keyword>
<evidence type="ECO:0000313" key="5">
    <source>
        <dbReference type="EMBL" id="RRT80544.1"/>
    </source>
</evidence>
<evidence type="ECO:0000256" key="3">
    <source>
        <dbReference type="SAM" id="MobiDB-lite"/>
    </source>
</evidence>
<dbReference type="EMBL" id="AMZH03001117">
    <property type="protein sequence ID" value="RRT80544.1"/>
    <property type="molecule type" value="Genomic_DNA"/>
</dbReference>
<evidence type="ECO:0008006" key="7">
    <source>
        <dbReference type="Google" id="ProtNLM"/>
    </source>
</evidence>
<gene>
    <name evidence="5" type="ORF">B296_00023585</name>
</gene>
<name>A0A427AWA1_ENSVE</name>
<protein>
    <recommendedName>
        <fullName evidence="7">Protein CHUP1, chloroplastic</fullName>
    </recommendedName>
</protein>
<dbReference type="GO" id="GO:0072699">
    <property type="term" value="P:protein localization to cortical microtubule cytoskeleton"/>
    <property type="evidence" value="ECO:0007669"/>
    <property type="project" value="TreeGrafter"/>
</dbReference>
<reference evidence="5 6" key="1">
    <citation type="journal article" date="2014" name="Agronomy (Basel)">
        <title>A Draft Genome Sequence for Ensete ventricosum, the Drought-Tolerant Tree Against Hunger.</title>
        <authorList>
            <person name="Harrison J."/>
            <person name="Moore K.A."/>
            <person name="Paszkiewicz K."/>
            <person name="Jones T."/>
            <person name="Grant M."/>
            <person name="Ambacheew D."/>
            <person name="Muzemil S."/>
            <person name="Studholme D.J."/>
        </authorList>
    </citation>
    <scope>NUCLEOTIDE SEQUENCE [LARGE SCALE GENOMIC DNA]</scope>
</reference>
<dbReference type="PANTHER" id="PTHR31342">
    <property type="entry name" value="PROTEIN CHUP1, CHLOROPLASTIC"/>
    <property type="match status" value="1"/>
</dbReference>
<evidence type="ECO:0000313" key="6">
    <source>
        <dbReference type="Proteomes" id="UP000287651"/>
    </source>
</evidence>
<feature type="coiled-coil region" evidence="2">
    <location>
        <begin position="374"/>
        <end position="401"/>
    </location>
</feature>
<keyword evidence="4" id="KW-0472">Membrane</keyword>
<evidence type="ECO:0000256" key="2">
    <source>
        <dbReference type="SAM" id="Coils"/>
    </source>
</evidence>
<feature type="transmembrane region" description="Helical" evidence="4">
    <location>
        <begin position="72"/>
        <end position="94"/>
    </location>
</feature>
<comment type="caution">
    <text evidence="5">The sequence shown here is derived from an EMBL/GenBank/DDBJ whole genome shotgun (WGS) entry which is preliminary data.</text>
</comment>
<accession>A0A427AWA1</accession>